<name>A0A498CJH3_9FIRM</name>
<accession>A0A498CJH3</accession>
<organism evidence="1 2">
    <name type="scientific">Anaerotruncus massiliensis</name>
    <name type="common">ex Liu et al. 2021</name>
    <dbReference type="NCBI Taxonomy" id="2321404"/>
    <lineage>
        <taxon>Bacteria</taxon>
        <taxon>Bacillati</taxon>
        <taxon>Bacillota</taxon>
        <taxon>Clostridia</taxon>
        <taxon>Eubacteriales</taxon>
        <taxon>Oscillospiraceae</taxon>
        <taxon>Anaerotruncus</taxon>
    </lineage>
</organism>
<evidence type="ECO:0000313" key="2">
    <source>
        <dbReference type="Proteomes" id="UP000276301"/>
    </source>
</evidence>
<protein>
    <submittedName>
        <fullName evidence="1">Uncharacterized protein</fullName>
    </submittedName>
</protein>
<keyword evidence="2" id="KW-1185">Reference proteome</keyword>
<comment type="caution">
    <text evidence="1">The sequence shown here is derived from an EMBL/GenBank/DDBJ whole genome shotgun (WGS) entry which is preliminary data.</text>
</comment>
<dbReference type="Proteomes" id="UP000276301">
    <property type="component" value="Unassembled WGS sequence"/>
</dbReference>
<dbReference type="RefSeq" id="WP_121587491.1">
    <property type="nucleotide sequence ID" value="NZ_RCHT01000034.1"/>
</dbReference>
<gene>
    <name evidence="1" type="ORF">D4A47_12305</name>
</gene>
<dbReference type="EMBL" id="RCHT01000034">
    <property type="protein sequence ID" value="RLL08196.1"/>
    <property type="molecule type" value="Genomic_DNA"/>
</dbReference>
<dbReference type="AlphaFoldDB" id="A0A498CJH3"/>
<sequence>MLSEEFEEYLGAMYERAHQRFRESGESRLLRRRLDDCEAACLQNVHPNDHFFVHDLLATLADAESAEAEYLYRQGYAVESLKQLHVL</sequence>
<evidence type="ECO:0000313" key="1">
    <source>
        <dbReference type="EMBL" id="RLL08196.1"/>
    </source>
</evidence>
<proteinExistence type="predicted"/>
<reference evidence="1 2" key="1">
    <citation type="submission" date="2018-10" db="EMBL/GenBank/DDBJ databases">
        <title>Anaerotruncus faecis sp. nov., isolated from human feces.</title>
        <authorList>
            <person name="Wang Y.-J."/>
        </authorList>
    </citation>
    <scope>NUCLEOTIDE SEQUENCE [LARGE SCALE GENOMIC DNA]</scope>
    <source>
        <strain evidence="1 2">22A2-44</strain>
    </source>
</reference>